<evidence type="ECO:0000256" key="13">
    <source>
        <dbReference type="ARBA" id="ARBA00022833"/>
    </source>
</evidence>
<keyword evidence="23" id="KW-1185">Reference proteome</keyword>
<dbReference type="OrthoDB" id="6270329at2759"/>
<keyword evidence="14" id="KW-0653">Protein transport</keyword>
<keyword evidence="16" id="KW-0472">Membrane</keyword>
<dbReference type="InterPro" id="IPR001841">
    <property type="entry name" value="Znf_RING"/>
</dbReference>
<reference evidence="22" key="1">
    <citation type="submission" date="2022-07" db="EMBL/GenBank/DDBJ databases">
        <title>Phylogenomic reconstructions and comparative analyses of Kickxellomycotina fungi.</title>
        <authorList>
            <person name="Reynolds N.K."/>
            <person name="Stajich J.E."/>
            <person name="Barry K."/>
            <person name="Grigoriev I.V."/>
            <person name="Crous P."/>
            <person name="Smith M.E."/>
        </authorList>
    </citation>
    <scope>NUCLEOTIDE SEQUENCE</scope>
    <source>
        <strain evidence="22">NBRC 100468</strain>
    </source>
</reference>
<evidence type="ECO:0000256" key="6">
    <source>
        <dbReference type="ARBA" id="ARBA00022448"/>
    </source>
</evidence>
<dbReference type="PROSITE" id="PS50089">
    <property type="entry name" value="ZF_RING_2"/>
    <property type="match status" value="1"/>
</dbReference>
<dbReference type="Pfam" id="PF04757">
    <property type="entry name" value="Pex2_Pex12"/>
    <property type="match status" value="1"/>
</dbReference>
<keyword evidence="7" id="KW-0962">Peroxisome biogenesis</keyword>
<dbReference type="PROSITE" id="PS00518">
    <property type="entry name" value="ZF_RING_1"/>
    <property type="match status" value="1"/>
</dbReference>
<evidence type="ECO:0000256" key="9">
    <source>
        <dbReference type="ARBA" id="ARBA00022692"/>
    </source>
</evidence>
<evidence type="ECO:0000256" key="15">
    <source>
        <dbReference type="ARBA" id="ARBA00022989"/>
    </source>
</evidence>
<evidence type="ECO:0000256" key="18">
    <source>
        <dbReference type="ARBA" id="ARBA00041230"/>
    </source>
</evidence>
<comment type="caution">
    <text evidence="22">The sequence shown here is derived from an EMBL/GenBank/DDBJ whole genome shotgun (WGS) entry which is preliminary data.</text>
</comment>
<keyword evidence="11 19" id="KW-0863">Zinc-finger</keyword>
<evidence type="ECO:0000256" key="19">
    <source>
        <dbReference type="PROSITE-ProRule" id="PRU00175"/>
    </source>
</evidence>
<keyword evidence="10" id="KW-0479">Metal-binding</keyword>
<dbReference type="SMART" id="SM00184">
    <property type="entry name" value="RING"/>
    <property type="match status" value="1"/>
</dbReference>
<evidence type="ECO:0000256" key="10">
    <source>
        <dbReference type="ARBA" id="ARBA00022723"/>
    </source>
</evidence>
<comment type="similarity">
    <text evidence="4">Belongs to the pex2/pex10/pex12 family.</text>
</comment>
<dbReference type="AlphaFoldDB" id="A0A9W7ZVW8"/>
<dbReference type="InterPro" id="IPR013083">
    <property type="entry name" value="Znf_RING/FYVE/PHD"/>
</dbReference>
<name>A0A9W7ZVW8_9FUNG</name>
<feature type="region of interest" description="Disordered" evidence="20">
    <location>
        <begin position="1"/>
        <end position="87"/>
    </location>
</feature>
<keyword evidence="17" id="KW-0576">Peroxisome</keyword>
<dbReference type="EMBL" id="JANBPU010000207">
    <property type="protein sequence ID" value="KAJ1914277.1"/>
    <property type="molecule type" value="Genomic_DNA"/>
</dbReference>
<proteinExistence type="inferred from homology"/>
<sequence>MSDTESYNSSHPQSDDVLYLVPSPKETTPEAPYDVEKPEGGSDFNTSEEETEVTLVSSGTAPKRSFIVETPPSDSGLEESKEQDTEEVDLPKIDLYKRTAFRASYNGTPIPNACSESYPADIIDCNIPCDYNIRSENNEPEVIFLSDDCYDNAENESKYALEDGELEQNVAAADNDNDNNEITDNQDPKAIPNGNVNGNKRPLDLEVSDSADTQIRSNQKDMYYQQVLDNQMSDMALIFKGSRFQATYQDQIKLTAKFLYNGLTTLLGSQTLGEEYCDIMQLSSATKTYPSIYRRLGLVLISSGGSEALKISINSLNRKLLVSRLRNPNSRFIRIVGRIIEWLSKPENFGWTKSNIITLHLMVFYFSGKFYHISKRLTGIRYVFTRSLNRGEESIGYEFLGALLFIQVLVRLILHLISRRRLKQQQQQAAQEESQGQIDMMGEADGLKWSVITEDKDTEKADAGSSKDIKKDEKDEKDAEKEVDYDEDDDHEEKTAQEDQDADDDSLLLETITHSEQQCSLCWSELENSASTPCGHLFCWECIFEWQRVRAECPLCRQPMRSSQILPVYQY</sequence>
<feature type="compositionally biased region" description="Polar residues" evidence="20">
    <location>
        <begin position="1"/>
        <end position="12"/>
    </location>
</feature>
<dbReference type="Gene3D" id="3.30.40.10">
    <property type="entry name" value="Zinc/RING finger domain, C3HC4 (zinc finger)"/>
    <property type="match status" value="1"/>
</dbReference>
<feature type="compositionally biased region" description="Basic and acidic residues" evidence="20">
    <location>
        <begin position="458"/>
        <end position="482"/>
    </location>
</feature>
<keyword evidence="15" id="KW-1133">Transmembrane helix</keyword>
<dbReference type="SUPFAM" id="SSF57850">
    <property type="entry name" value="RING/U-box"/>
    <property type="match status" value="1"/>
</dbReference>
<feature type="region of interest" description="Disordered" evidence="20">
    <location>
        <begin position="173"/>
        <end position="202"/>
    </location>
</feature>
<dbReference type="Pfam" id="PF13920">
    <property type="entry name" value="zf-C3HC4_3"/>
    <property type="match status" value="1"/>
</dbReference>
<comment type="pathway">
    <text evidence="3">Protein modification; protein ubiquitination.</text>
</comment>
<evidence type="ECO:0000313" key="22">
    <source>
        <dbReference type="EMBL" id="KAJ1914277.1"/>
    </source>
</evidence>
<evidence type="ECO:0000256" key="12">
    <source>
        <dbReference type="ARBA" id="ARBA00022786"/>
    </source>
</evidence>
<dbReference type="GO" id="GO:0008270">
    <property type="term" value="F:zinc ion binding"/>
    <property type="evidence" value="ECO:0007669"/>
    <property type="project" value="UniProtKB-KW"/>
</dbReference>
<feature type="region of interest" description="Disordered" evidence="20">
    <location>
        <begin position="458"/>
        <end position="504"/>
    </location>
</feature>
<evidence type="ECO:0000256" key="7">
    <source>
        <dbReference type="ARBA" id="ARBA00022593"/>
    </source>
</evidence>
<comment type="subcellular location">
    <subcellularLocation>
        <location evidence="2">Peroxisome membrane</location>
        <topology evidence="2">Multi-pass membrane protein</topology>
    </subcellularLocation>
</comment>
<keyword evidence="13" id="KW-0862">Zinc</keyword>
<evidence type="ECO:0000256" key="16">
    <source>
        <dbReference type="ARBA" id="ARBA00023136"/>
    </source>
</evidence>
<evidence type="ECO:0000256" key="1">
    <source>
        <dbReference type="ARBA" id="ARBA00000900"/>
    </source>
</evidence>
<evidence type="ECO:0000256" key="11">
    <source>
        <dbReference type="ARBA" id="ARBA00022771"/>
    </source>
</evidence>
<dbReference type="PANTHER" id="PTHR23350">
    <property type="entry name" value="PEROXISOME ASSEMBLY PROTEIN 10"/>
    <property type="match status" value="1"/>
</dbReference>
<keyword evidence="9" id="KW-0812">Transmembrane</keyword>
<dbReference type="Proteomes" id="UP001150538">
    <property type="component" value="Unassembled WGS sequence"/>
</dbReference>
<organism evidence="22 23">
    <name type="scientific">Mycoemilia scoparia</name>
    <dbReference type="NCBI Taxonomy" id="417184"/>
    <lineage>
        <taxon>Eukaryota</taxon>
        <taxon>Fungi</taxon>
        <taxon>Fungi incertae sedis</taxon>
        <taxon>Zoopagomycota</taxon>
        <taxon>Kickxellomycotina</taxon>
        <taxon>Kickxellomycetes</taxon>
        <taxon>Kickxellales</taxon>
        <taxon>Kickxellaceae</taxon>
        <taxon>Mycoemilia</taxon>
    </lineage>
</organism>
<evidence type="ECO:0000256" key="17">
    <source>
        <dbReference type="ARBA" id="ARBA00023140"/>
    </source>
</evidence>
<dbReference type="InterPro" id="IPR006845">
    <property type="entry name" value="Pex_N"/>
</dbReference>
<keyword evidence="8" id="KW-0808">Transferase</keyword>
<gene>
    <name evidence="22" type="primary">PEX10</name>
    <name evidence="22" type="ORF">H4219_004861</name>
</gene>
<evidence type="ECO:0000256" key="8">
    <source>
        <dbReference type="ARBA" id="ARBA00022679"/>
    </source>
</evidence>
<keyword evidence="12" id="KW-0833">Ubl conjugation pathway</keyword>
<evidence type="ECO:0000313" key="23">
    <source>
        <dbReference type="Proteomes" id="UP001150538"/>
    </source>
</evidence>
<dbReference type="InterPro" id="IPR017907">
    <property type="entry name" value="Znf_RING_CS"/>
</dbReference>
<dbReference type="EC" id="2.3.2.27" evidence="5"/>
<comment type="catalytic activity">
    <reaction evidence="1">
        <text>S-ubiquitinyl-[E2 ubiquitin-conjugating enzyme]-L-cysteine + [acceptor protein]-L-lysine = [E2 ubiquitin-conjugating enzyme]-L-cysteine + N(6)-ubiquitinyl-[acceptor protein]-L-lysine.</text>
        <dbReference type="EC" id="2.3.2.27"/>
    </reaction>
</comment>
<dbReference type="GO" id="GO:0061630">
    <property type="term" value="F:ubiquitin protein ligase activity"/>
    <property type="evidence" value="ECO:0007669"/>
    <property type="project" value="UniProtKB-EC"/>
</dbReference>
<evidence type="ECO:0000256" key="2">
    <source>
        <dbReference type="ARBA" id="ARBA00004585"/>
    </source>
</evidence>
<dbReference type="GO" id="GO:0016567">
    <property type="term" value="P:protein ubiquitination"/>
    <property type="evidence" value="ECO:0007669"/>
    <property type="project" value="UniProtKB-ARBA"/>
</dbReference>
<dbReference type="InterPro" id="IPR025654">
    <property type="entry name" value="PEX2/10"/>
</dbReference>
<evidence type="ECO:0000256" key="4">
    <source>
        <dbReference type="ARBA" id="ARBA00008704"/>
    </source>
</evidence>
<dbReference type="CDD" id="cd16527">
    <property type="entry name" value="RING-HC_PEX10"/>
    <property type="match status" value="1"/>
</dbReference>
<evidence type="ECO:0000256" key="20">
    <source>
        <dbReference type="SAM" id="MobiDB-lite"/>
    </source>
</evidence>
<keyword evidence="6" id="KW-0813">Transport</keyword>
<evidence type="ECO:0000256" key="14">
    <source>
        <dbReference type="ARBA" id="ARBA00022927"/>
    </source>
</evidence>
<dbReference type="GO" id="GO:0005778">
    <property type="term" value="C:peroxisomal membrane"/>
    <property type="evidence" value="ECO:0007669"/>
    <property type="project" value="UniProtKB-SubCell"/>
</dbReference>
<dbReference type="PANTHER" id="PTHR23350:SF0">
    <property type="entry name" value="PEROXISOME BIOGENESIS FACTOR 10"/>
    <property type="match status" value="1"/>
</dbReference>
<evidence type="ECO:0000259" key="21">
    <source>
        <dbReference type="PROSITE" id="PS50089"/>
    </source>
</evidence>
<evidence type="ECO:0000256" key="5">
    <source>
        <dbReference type="ARBA" id="ARBA00012483"/>
    </source>
</evidence>
<accession>A0A9W7ZVW8</accession>
<feature type="domain" description="RING-type" evidence="21">
    <location>
        <begin position="519"/>
        <end position="557"/>
    </location>
</feature>
<dbReference type="GO" id="GO:0016562">
    <property type="term" value="P:protein import into peroxisome matrix, receptor recycling"/>
    <property type="evidence" value="ECO:0007669"/>
    <property type="project" value="UniProtKB-ARBA"/>
</dbReference>
<evidence type="ECO:0000256" key="3">
    <source>
        <dbReference type="ARBA" id="ARBA00004906"/>
    </source>
</evidence>
<protein>
    <recommendedName>
        <fullName evidence="5">RING-type E3 ubiquitin transferase</fullName>
        <ecNumber evidence="5">2.3.2.27</ecNumber>
    </recommendedName>
    <alternativeName>
        <fullName evidence="18">Peroxin-10</fullName>
    </alternativeName>
</protein>
<feature type="compositionally biased region" description="Basic and acidic residues" evidence="20">
    <location>
        <begin position="78"/>
        <end position="87"/>
    </location>
</feature>